<accession>A0A6C0DT67</accession>
<dbReference type="AlphaFoldDB" id="A0A6C0DT67"/>
<organism evidence="2">
    <name type="scientific">viral metagenome</name>
    <dbReference type="NCBI Taxonomy" id="1070528"/>
    <lineage>
        <taxon>unclassified sequences</taxon>
        <taxon>metagenomes</taxon>
        <taxon>organismal metagenomes</taxon>
    </lineage>
</organism>
<proteinExistence type="predicted"/>
<keyword evidence="1" id="KW-1133">Transmembrane helix</keyword>
<protein>
    <submittedName>
        <fullName evidence="2">Uncharacterized protein</fullName>
    </submittedName>
</protein>
<keyword evidence="1" id="KW-0812">Transmembrane</keyword>
<dbReference type="EMBL" id="MN739668">
    <property type="protein sequence ID" value="QHT19678.1"/>
    <property type="molecule type" value="Genomic_DNA"/>
</dbReference>
<feature type="transmembrane region" description="Helical" evidence="1">
    <location>
        <begin position="39"/>
        <end position="58"/>
    </location>
</feature>
<feature type="transmembrane region" description="Helical" evidence="1">
    <location>
        <begin position="158"/>
        <end position="177"/>
    </location>
</feature>
<feature type="transmembrane region" description="Helical" evidence="1">
    <location>
        <begin position="97"/>
        <end position="120"/>
    </location>
</feature>
<reference evidence="2" key="1">
    <citation type="journal article" date="2020" name="Nature">
        <title>Giant virus diversity and host interactions through global metagenomics.</title>
        <authorList>
            <person name="Schulz F."/>
            <person name="Roux S."/>
            <person name="Paez-Espino D."/>
            <person name="Jungbluth S."/>
            <person name="Walsh D.A."/>
            <person name="Denef V.J."/>
            <person name="McMahon K.D."/>
            <person name="Konstantinidis K.T."/>
            <person name="Eloe-Fadrosh E.A."/>
            <person name="Kyrpides N.C."/>
            <person name="Woyke T."/>
        </authorList>
    </citation>
    <scope>NUCLEOTIDE SEQUENCE</scope>
    <source>
        <strain evidence="2">GVMAG-M-3300023174-5</strain>
    </source>
</reference>
<feature type="transmembrane region" description="Helical" evidence="1">
    <location>
        <begin position="132"/>
        <end position="152"/>
    </location>
</feature>
<feature type="transmembrane region" description="Helical" evidence="1">
    <location>
        <begin position="70"/>
        <end position="91"/>
    </location>
</feature>
<name>A0A6C0DT67_9ZZZZ</name>
<feature type="transmembrane region" description="Helical" evidence="1">
    <location>
        <begin position="184"/>
        <end position="204"/>
    </location>
</feature>
<keyword evidence="1" id="KW-0472">Membrane</keyword>
<evidence type="ECO:0000256" key="1">
    <source>
        <dbReference type="SAM" id="Phobius"/>
    </source>
</evidence>
<sequence>MCWNQEVSLNTFLFSTFVLGLVAYNNTYTQYKIKEFKNVWWYLLFMSVISMQLAEFLVWRNIKNPSYNKLFSKLIFLIILIQPICSLMIISDHTIRNILLCIYLAAAIPYAIYQFVTYDFKTLISQCGHLNWNLNIGNILFAGWTFFFLFSFFYEQKWLYFLIGLITLILILYKYHYDKTSSSLWCWLVNGVSIYLAFYLLFYLPFYEKK</sequence>
<feature type="transmembrane region" description="Helical" evidence="1">
    <location>
        <begin position="7"/>
        <end position="27"/>
    </location>
</feature>
<evidence type="ECO:0000313" key="2">
    <source>
        <dbReference type="EMBL" id="QHT19678.1"/>
    </source>
</evidence>